<feature type="short sequence motif" description="GXGXXG" evidence="4">
    <location>
        <begin position="11"/>
        <end position="16"/>
    </location>
</feature>
<organism evidence="6 7">
    <name type="scientific">Flavobacterium gillisiae</name>
    <dbReference type="NCBI Taxonomy" id="150146"/>
    <lineage>
        <taxon>Bacteria</taxon>
        <taxon>Pseudomonadati</taxon>
        <taxon>Bacteroidota</taxon>
        <taxon>Flavobacteriia</taxon>
        <taxon>Flavobacteriales</taxon>
        <taxon>Flavobacteriaceae</taxon>
        <taxon>Flavobacterium</taxon>
    </lineage>
</organism>
<dbReference type="PROSITE" id="PS51635">
    <property type="entry name" value="PNPLA"/>
    <property type="match status" value="1"/>
</dbReference>
<proteinExistence type="predicted"/>
<keyword evidence="1 4" id="KW-0378">Hydrolase</keyword>
<dbReference type="AlphaFoldDB" id="A0A1H4D895"/>
<dbReference type="Gene3D" id="3.40.1090.10">
    <property type="entry name" value="Cytosolic phospholipase A2 catalytic domain"/>
    <property type="match status" value="2"/>
</dbReference>
<evidence type="ECO:0000256" key="3">
    <source>
        <dbReference type="ARBA" id="ARBA00023098"/>
    </source>
</evidence>
<evidence type="ECO:0000259" key="5">
    <source>
        <dbReference type="PROSITE" id="PS51635"/>
    </source>
</evidence>
<gene>
    <name evidence="6" type="ORF">SAMN05443667_107109</name>
</gene>
<feature type="short sequence motif" description="DGA/G" evidence="4">
    <location>
        <begin position="152"/>
        <end position="154"/>
    </location>
</feature>
<dbReference type="Proteomes" id="UP000198951">
    <property type="component" value="Unassembled WGS sequence"/>
</dbReference>
<sequence>MKRKIGIALSGGGARGIAHLGILKALEEFGITPTHISGTSAGAIAGAFYAAGYSIPEIVAILKKGQIFNFSNILIKRQGFFAMKGFNDIYQECFPNNSFEDLNIPLYVTATDILKGELVYFSSGNLSQALMASSCIPLIFQPVSYNDSVFVDGGVLNNFPTEPLTGQCDIIIGSYVNSVKKELDQVHMNNIVDRCFHLAMKGSVQSKIDNCTLYIEPPNMSQFSLFNLKKSDEIFDYGYQYALTFEKQIKELDLDM</sequence>
<dbReference type="RefSeq" id="WP_091089637.1">
    <property type="nucleotide sequence ID" value="NZ_FNRD01000007.1"/>
</dbReference>
<dbReference type="GO" id="GO:0016042">
    <property type="term" value="P:lipid catabolic process"/>
    <property type="evidence" value="ECO:0007669"/>
    <property type="project" value="UniProtKB-UniRule"/>
</dbReference>
<reference evidence="7" key="1">
    <citation type="submission" date="2016-10" db="EMBL/GenBank/DDBJ databases">
        <authorList>
            <person name="Varghese N."/>
            <person name="Submissions S."/>
        </authorList>
    </citation>
    <scope>NUCLEOTIDE SEQUENCE [LARGE SCALE GENOMIC DNA]</scope>
    <source>
        <strain evidence="7">DSM 22376</strain>
    </source>
</reference>
<name>A0A1H4D895_9FLAO</name>
<dbReference type="Pfam" id="PF01734">
    <property type="entry name" value="Patatin"/>
    <property type="match status" value="1"/>
</dbReference>
<dbReference type="InterPro" id="IPR050301">
    <property type="entry name" value="NTE"/>
</dbReference>
<dbReference type="InterPro" id="IPR016035">
    <property type="entry name" value="Acyl_Trfase/lysoPLipase"/>
</dbReference>
<evidence type="ECO:0000256" key="2">
    <source>
        <dbReference type="ARBA" id="ARBA00022963"/>
    </source>
</evidence>
<feature type="domain" description="PNPLA" evidence="5">
    <location>
        <begin position="7"/>
        <end position="165"/>
    </location>
</feature>
<dbReference type="PANTHER" id="PTHR14226:SF78">
    <property type="entry name" value="SLR0060 PROTEIN"/>
    <property type="match status" value="1"/>
</dbReference>
<evidence type="ECO:0000256" key="1">
    <source>
        <dbReference type="ARBA" id="ARBA00022801"/>
    </source>
</evidence>
<feature type="active site" description="Nucleophile" evidence="4">
    <location>
        <position position="40"/>
    </location>
</feature>
<dbReference type="GO" id="GO:0016787">
    <property type="term" value="F:hydrolase activity"/>
    <property type="evidence" value="ECO:0007669"/>
    <property type="project" value="UniProtKB-UniRule"/>
</dbReference>
<dbReference type="CDD" id="cd07205">
    <property type="entry name" value="Pat_PNPLA6_PNPLA7_NTE1_like"/>
    <property type="match status" value="1"/>
</dbReference>
<feature type="active site" description="Proton acceptor" evidence="4">
    <location>
        <position position="152"/>
    </location>
</feature>
<keyword evidence="2 4" id="KW-0442">Lipid degradation</keyword>
<dbReference type="OrthoDB" id="9770965at2"/>
<evidence type="ECO:0000313" key="7">
    <source>
        <dbReference type="Proteomes" id="UP000198951"/>
    </source>
</evidence>
<dbReference type="EMBL" id="FNRD01000007">
    <property type="protein sequence ID" value="SEA68995.1"/>
    <property type="molecule type" value="Genomic_DNA"/>
</dbReference>
<accession>A0A1H4D895</accession>
<feature type="short sequence motif" description="GXSXG" evidence="4">
    <location>
        <begin position="38"/>
        <end position="42"/>
    </location>
</feature>
<dbReference type="InterPro" id="IPR002641">
    <property type="entry name" value="PNPLA_dom"/>
</dbReference>
<protein>
    <submittedName>
        <fullName evidence="6">NTE family protein</fullName>
    </submittedName>
</protein>
<evidence type="ECO:0000313" key="6">
    <source>
        <dbReference type="EMBL" id="SEA68995.1"/>
    </source>
</evidence>
<keyword evidence="7" id="KW-1185">Reference proteome</keyword>
<evidence type="ECO:0000256" key="4">
    <source>
        <dbReference type="PROSITE-ProRule" id="PRU01161"/>
    </source>
</evidence>
<keyword evidence="3 4" id="KW-0443">Lipid metabolism</keyword>
<dbReference type="STRING" id="150146.SAMN05443667_107109"/>
<dbReference type="SUPFAM" id="SSF52151">
    <property type="entry name" value="FabD/lysophospholipase-like"/>
    <property type="match status" value="1"/>
</dbReference>
<dbReference type="PANTHER" id="PTHR14226">
    <property type="entry name" value="NEUROPATHY TARGET ESTERASE/SWISS CHEESE D.MELANOGASTER"/>
    <property type="match status" value="1"/>
</dbReference>